<keyword evidence="2" id="KW-1185">Reference proteome</keyword>
<comment type="caution">
    <text evidence="1">The sequence shown here is derived from an EMBL/GenBank/DDBJ whole genome shotgun (WGS) entry which is preliminary data.</text>
</comment>
<evidence type="ECO:0000313" key="2">
    <source>
        <dbReference type="Proteomes" id="UP001516400"/>
    </source>
</evidence>
<dbReference type="Proteomes" id="UP001516400">
    <property type="component" value="Unassembled WGS sequence"/>
</dbReference>
<gene>
    <name evidence="1" type="ORF">HHI36_009308</name>
</gene>
<name>A0ABD2MVJ5_9CUCU</name>
<dbReference type="EMBL" id="JABFTP020000021">
    <property type="protein sequence ID" value="KAL3270252.1"/>
    <property type="molecule type" value="Genomic_DNA"/>
</dbReference>
<proteinExistence type="predicted"/>
<evidence type="ECO:0000313" key="1">
    <source>
        <dbReference type="EMBL" id="KAL3270252.1"/>
    </source>
</evidence>
<accession>A0ABD2MVJ5</accession>
<sequence length="290" mass="33450">MFEKATELFSWREIKAIYADAIFYISQDVEHAANFSISLDQYLKKVVTLVQDVHKRAAAIRQLKNNMVRNVEIFNRILKKLTVPVENIGFFEKCFQLFSALQKCITDEDHLDLAVKKWIYKIDFMKNMYINAKTNVINVPKIKESLEMAVRLLHRTEADNNDNLSVVEMSKIVSSVMKMKSKLLLDSNLNEFVKYLGKAMNFMKSLGSWIPEFHSHVEKLSNLLDLVLVDLTVKEKSAENNAKQSNVDVKTIEAISEELCSKIDKDLTDVLEQLKKFCDEILSTCDILNK</sequence>
<dbReference type="AlphaFoldDB" id="A0ABD2MVJ5"/>
<reference evidence="1 2" key="1">
    <citation type="journal article" date="2021" name="BMC Biol.">
        <title>Horizontally acquired antibacterial genes associated with adaptive radiation of ladybird beetles.</title>
        <authorList>
            <person name="Li H.S."/>
            <person name="Tang X.F."/>
            <person name="Huang Y.H."/>
            <person name="Xu Z.Y."/>
            <person name="Chen M.L."/>
            <person name="Du X.Y."/>
            <person name="Qiu B.Y."/>
            <person name="Chen P.T."/>
            <person name="Zhang W."/>
            <person name="Slipinski A."/>
            <person name="Escalona H.E."/>
            <person name="Waterhouse R.M."/>
            <person name="Zwick A."/>
            <person name="Pang H."/>
        </authorList>
    </citation>
    <scope>NUCLEOTIDE SEQUENCE [LARGE SCALE GENOMIC DNA]</scope>
    <source>
        <strain evidence="1">SYSU2018</strain>
    </source>
</reference>
<organism evidence="1 2">
    <name type="scientific">Cryptolaemus montrouzieri</name>
    <dbReference type="NCBI Taxonomy" id="559131"/>
    <lineage>
        <taxon>Eukaryota</taxon>
        <taxon>Metazoa</taxon>
        <taxon>Ecdysozoa</taxon>
        <taxon>Arthropoda</taxon>
        <taxon>Hexapoda</taxon>
        <taxon>Insecta</taxon>
        <taxon>Pterygota</taxon>
        <taxon>Neoptera</taxon>
        <taxon>Endopterygota</taxon>
        <taxon>Coleoptera</taxon>
        <taxon>Polyphaga</taxon>
        <taxon>Cucujiformia</taxon>
        <taxon>Coccinelloidea</taxon>
        <taxon>Coccinellidae</taxon>
        <taxon>Scymninae</taxon>
        <taxon>Scymnini</taxon>
        <taxon>Cryptolaemus</taxon>
    </lineage>
</organism>
<protein>
    <submittedName>
        <fullName evidence="1">Uncharacterized protein</fullName>
    </submittedName>
</protein>